<dbReference type="EMBL" id="CPYI01000007">
    <property type="protein sequence ID" value="CNE71175.1"/>
    <property type="molecule type" value="Genomic_DNA"/>
</dbReference>
<gene>
    <name evidence="1" type="ORF">ERS008491_02050</name>
</gene>
<dbReference type="AlphaFoldDB" id="A0A0T9L9Q6"/>
<evidence type="ECO:0000313" key="1">
    <source>
        <dbReference type="EMBL" id="CNE71175.1"/>
    </source>
</evidence>
<dbReference type="Proteomes" id="UP000045824">
    <property type="component" value="Unassembled WGS sequence"/>
</dbReference>
<accession>A0A0T9L9Q6</accession>
<evidence type="ECO:0000313" key="2">
    <source>
        <dbReference type="Proteomes" id="UP000045824"/>
    </source>
</evidence>
<proteinExistence type="predicted"/>
<protein>
    <submittedName>
        <fullName evidence="1">Uncharacterized protein</fullName>
    </submittedName>
</protein>
<reference evidence="1 2" key="1">
    <citation type="submission" date="2015-03" db="EMBL/GenBank/DDBJ databases">
        <authorList>
            <person name="Murphy D."/>
        </authorList>
    </citation>
    <scope>NUCLEOTIDE SEQUENCE [LARGE SCALE GENOMIC DNA]</scope>
    <source>
        <strain evidence="1 2">FCF326</strain>
    </source>
</reference>
<dbReference type="RefSeq" id="WP_050119388.1">
    <property type="nucleotide sequence ID" value="NZ_CAWMAB010000007.1"/>
</dbReference>
<sequence length="120" mass="13502">MNTDYETLKAERDSALNTCSLIAQTSTNKDGEKVYRYAETNLIFTIAEDEKLVHCFDIDEPQTDLLKFVPSMSVVLESFGVSVKDFKKDFGGRGLSLSDYHNMHDIEIDSLTAPAERADE</sequence>
<name>A0A0T9L9Q6_YERKR</name>
<organism evidence="1 2">
    <name type="scientific">Yersinia kristensenii</name>
    <dbReference type="NCBI Taxonomy" id="28152"/>
    <lineage>
        <taxon>Bacteria</taxon>
        <taxon>Pseudomonadati</taxon>
        <taxon>Pseudomonadota</taxon>
        <taxon>Gammaproteobacteria</taxon>
        <taxon>Enterobacterales</taxon>
        <taxon>Yersiniaceae</taxon>
        <taxon>Yersinia</taxon>
    </lineage>
</organism>